<dbReference type="EMBL" id="MT142649">
    <property type="protein sequence ID" value="QJA86642.1"/>
    <property type="molecule type" value="Genomic_DNA"/>
</dbReference>
<gene>
    <name evidence="1" type="ORF">MM415B03149_0009</name>
</gene>
<proteinExistence type="predicted"/>
<name>A0A6M3KY91_9ZZZZ</name>
<evidence type="ECO:0000313" key="1">
    <source>
        <dbReference type="EMBL" id="QJA86642.1"/>
    </source>
</evidence>
<reference evidence="1" key="1">
    <citation type="submission" date="2020-03" db="EMBL/GenBank/DDBJ databases">
        <title>The deep terrestrial virosphere.</title>
        <authorList>
            <person name="Holmfeldt K."/>
            <person name="Nilsson E."/>
            <person name="Simone D."/>
            <person name="Lopez-Fernandez M."/>
            <person name="Wu X."/>
            <person name="de Brujin I."/>
            <person name="Lundin D."/>
            <person name="Andersson A."/>
            <person name="Bertilsson S."/>
            <person name="Dopson M."/>
        </authorList>
    </citation>
    <scope>NUCLEOTIDE SEQUENCE</scope>
    <source>
        <strain evidence="1">MM415B03149</strain>
    </source>
</reference>
<accession>A0A6M3KY91</accession>
<dbReference type="AlphaFoldDB" id="A0A6M3KY91"/>
<protein>
    <submittedName>
        <fullName evidence="1">Uncharacterized protein</fullName>
    </submittedName>
</protein>
<organism evidence="1">
    <name type="scientific">viral metagenome</name>
    <dbReference type="NCBI Taxonomy" id="1070528"/>
    <lineage>
        <taxon>unclassified sequences</taxon>
        <taxon>metagenomes</taxon>
        <taxon>organismal metagenomes</taxon>
    </lineage>
</organism>
<sequence length="58" mass="7067">MKKFLKPYKLNPEVIRWVNSFVSCAIEGNKLAENMISLWNSGREDEFIRFLEDEWWEE</sequence>